<evidence type="ECO:0000259" key="2">
    <source>
        <dbReference type="Pfam" id="PF07734"/>
    </source>
</evidence>
<dbReference type="InterPro" id="IPR017451">
    <property type="entry name" value="F-box-assoc_interact_dom"/>
</dbReference>
<proteinExistence type="predicted"/>
<evidence type="ECO:0000256" key="1">
    <source>
        <dbReference type="SAM" id="MobiDB-lite"/>
    </source>
</evidence>
<feature type="region of interest" description="Disordered" evidence="1">
    <location>
        <begin position="1"/>
        <end position="51"/>
    </location>
</feature>
<feature type="compositionally biased region" description="Basic residues" evidence="1">
    <location>
        <begin position="15"/>
        <end position="25"/>
    </location>
</feature>
<gene>
    <name evidence="3" type="ORF">FSB_LOCUS6733</name>
</gene>
<protein>
    <recommendedName>
        <fullName evidence="2">F-box associated beta-propeller type 1 domain-containing protein</fullName>
    </recommendedName>
</protein>
<reference evidence="3" key="1">
    <citation type="submission" date="2018-02" db="EMBL/GenBank/DDBJ databases">
        <authorList>
            <person name="Cohen D.B."/>
            <person name="Kent A.D."/>
        </authorList>
    </citation>
    <scope>NUCLEOTIDE SEQUENCE</scope>
</reference>
<accession>A0A2N9EW22</accession>
<dbReference type="Pfam" id="PF07734">
    <property type="entry name" value="FBA_1"/>
    <property type="match status" value="1"/>
</dbReference>
<sequence length="450" mass="50298">MENQKTHKEKENKNKNKKTKKKRINPTHLSNHHNGTSRPHPDRDSLKATSGPNLSLQAAQTRHGEALAVAPFDLDLALFPTYLNGVIHWVKASDDEKMKGSVFIIGFDFEEEKFNEVSPPPHFGEKHKEKKNLYNLNMGVLGGCLSLCDCTFVDHLDIWMMKEYGDPASWTKEYVISAHFGGIYQPIKLLENGDLLMMYKKRELVAYDPIQGCFRFLRIQGVQSKFEAIIHVPSFIPLKDAVGEAHLNVQNVKASLLVVAFSDKSGFITSNGAVGLPFDFINPLTPNNIVIGSRRNKGPSLLALKSSVLITHSRLPLKIFGSNTEGCRDEMGGIIGDNVGAGITGHIVGAGEIGVVTEVGIRGEKCDVDGVELEYNWNRKYEDMRTGEEYHGMNKRTQKECWCIHHHNPMTKSRVPNGFGAFGIREKHKSCLDGLRQGHEEEEEGRPRMG</sequence>
<feature type="compositionally biased region" description="Basic and acidic residues" evidence="1">
    <location>
        <begin position="1"/>
        <end position="14"/>
    </location>
</feature>
<dbReference type="AlphaFoldDB" id="A0A2N9EW22"/>
<feature type="compositionally biased region" description="Polar residues" evidence="1">
    <location>
        <begin position="27"/>
        <end position="37"/>
    </location>
</feature>
<dbReference type="InterPro" id="IPR006527">
    <property type="entry name" value="F-box-assoc_dom_typ1"/>
</dbReference>
<name>A0A2N9EW22_FAGSY</name>
<feature type="domain" description="F-box associated beta-propeller type 1" evidence="2">
    <location>
        <begin position="82"/>
        <end position="181"/>
    </location>
</feature>
<dbReference type="EMBL" id="OIVN01000354">
    <property type="protein sequence ID" value="SPC78851.1"/>
    <property type="molecule type" value="Genomic_DNA"/>
</dbReference>
<evidence type="ECO:0000313" key="3">
    <source>
        <dbReference type="EMBL" id="SPC78851.1"/>
    </source>
</evidence>
<dbReference type="NCBIfam" id="TIGR01640">
    <property type="entry name" value="F_box_assoc_1"/>
    <property type="match status" value="1"/>
</dbReference>
<organism evidence="3">
    <name type="scientific">Fagus sylvatica</name>
    <name type="common">Beechnut</name>
    <dbReference type="NCBI Taxonomy" id="28930"/>
    <lineage>
        <taxon>Eukaryota</taxon>
        <taxon>Viridiplantae</taxon>
        <taxon>Streptophyta</taxon>
        <taxon>Embryophyta</taxon>
        <taxon>Tracheophyta</taxon>
        <taxon>Spermatophyta</taxon>
        <taxon>Magnoliopsida</taxon>
        <taxon>eudicotyledons</taxon>
        <taxon>Gunneridae</taxon>
        <taxon>Pentapetalae</taxon>
        <taxon>rosids</taxon>
        <taxon>fabids</taxon>
        <taxon>Fagales</taxon>
        <taxon>Fagaceae</taxon>
        <taxon>Fagus</taxon>
    </lineage>
</organism>